<comment type="caution">
    <text evidence="2">The sequence shown here is derived from an EMBL/GenBank/DDBJ whole genome shotgun (WGS) entry which is preliminary data.</text>
</comment>
<organism evidence="2 3">
    <name type="scientific">Cryptolaemus montrouzieri</name>
    <dbReference type="NCBI Taxonomy" id="559131"/>
    <lineage>
        <taxon>Eukaryota</taxon>
        <taxon>Metazoa</taxon>
        <taxon>Ecdysozoa</taxon>
        <taxon>Arthropoda</taxon>
        <taxon>Hexapoda</taxon>
        <taxon>Insecta</taxon>
        <taxon>Pterygota</taxon>
        <taxon>Neoptera</taxon>
        <taxon>Endopterygota</taxon>
        <taxon>Coleoptera</taxon>
        <taxon>Polyphaga</taxon>
        <taxon>Cucujiformia</taxon>
        <taxon>Coccinelloidea</taxon>
        <taxon>Coccinellidae</taxon>
        <taxon>Scymninae</taxon>
        <taxon>Scymnini</taxon>
        <taxon>Cryptolaemus</taxon>
    </lineage>
</organism>
<dbReference type="Proteomes" id="UP001516400">
    <property type="component" value="Unassembled WGS sequence"/>
</dbReference>
<dbReference type="AlphaFoldDB" id="A0ABD2N956"/>
<proteinExistence type="predicted"/>
<reference evidence="2 3" key="1">
    <citation type="journal article" date="2021" name="BMC Biol.">
        <title>Horizontally acquired antibacterial genes associated with adaptive radiation of ladybird beetles.</title>
        <authorList>
            <person name="Li H.S."/>
            <person name="Tang X.F."/>
            <person name="Huang Y.H."/>
            <person name="Xu Z.Y."/>
            <person name="Chen M.L."/>
            <person name="Du X.Y."/>
            <person name="Qiu B.Y."/>
            <person name="Chen P.T."/>
            <person name="Zhang W."/>
            <person name="Slipinski A."/>
            <person name="Escalona H.E."/>
            <person name="Waterhouse R.M."/>
            <person name="Zwick A."/>
            <person name="Pang H."/>
        </authorList>
    </citation>
    <scope>NUCLEOTIDE SEQUENCE [LARGE SCALE GENOMIC DNA]</scope>
    <source>
        <strain evidence="2">SYSU2018</strain>
    </source>
</reference>
<sequence>MNSSSSRGKSYEELQSRLQRLWDKLENTAADRDTDDEEENDEPDIIEERESCDSDQEFDEYGEPDVVCEAGNSGEEL</sequence>
<keyword evidence="3" id="KW-1185">Reference proteome</keyword>
<gene>
    <name evidence="2" type="ORF">HHI36_019841</name>
</gene>
<evidence type="ECO:0000256" key="1">
    <source>
        <dbReference type="SAM" id="MobiDB-lite"/>
    </source>
</evidence>
<feature type="compositionally biased region" description="Acidic residues" evidence="1">
    <location>
        <begin position="33"/>
        <end position="45"/>
    </location>
</feature>
<feature type="compositionally biased region" description="Acidic residues" evidence="1">
    <location>
        <begin position="53"/>
        <end position="63"/>
    </location>
</feature>
<protein>
    <submittedName>
        <fullName evidence="2">Uncharacterized protein</fullName>
    </submittedName>
</protein>
<name>A0ABD2N956_9CUCU</name>
<dbReference type="EMBL" id="JABFTP020000083">
    <property type="protein sequence ID" value="KAL3275069.1"/>
    <property type="molecule type" value="Genomic_DNA"/>
</dbReference>
<feature type="region of interest" description="Disordered" evidence="1">
    <location>
        <begin position="25"/>
        <end position="77"/>
    </location>
</feature>
<accession>A0ABD2N956</accession>
<evidence type="ECO:0000313" key="2">
    <source>
        <dbReference type="EMBL" id="KAL3275069.1"/>
    </source>
</evidence>
<evidence type="ECO:0000313" key="3">
    <source>
        <dbReference type="Proteomes" id="UP001516400"/>
    </source>
</evidence>